<dbReference type="Proteomes" id="UP000094969">
    <property type="component" value="Chromosome"/>
</dbReference>
<dbReference type="PANTHER" id="PTHR40943:SF1">
    <property type="entry name" value="CYTOPLASMIC PROTEIN"/>
    <property type="match status" value="1"/>
</dbReference>
<organism evidence="2 3">
    <name type="scientific">Bosea vaviloviae</name>
    <dbReference type="NCBI Taxonomy" id="1526658"/>
    <lineage>
        <taxon>Bacteria</taxon>
        <taxon>Pseudomonadati</taxon>
        <taxon>Pseudomonadota</taxon>
        <taxon>Alphaproteobacteria</taxon>
        <taxon>Hyphomicrobiales</taxon>
        <taxon>Boseaceae</taxon>
        <taxon>Bosea</taxon>
    </lineage>
</organism>
<accession>A0A1D7UA30</accession>
<dbReference type="EMBL" id="CP017147">
    <property type="protein sequence ID" value="AOO84241.1"/>
    <property type="molecule type" value="Genomic_DNA"/>
</dbReference>
<dbReference type="InterPro" id="IPR011051">
    <property type="entry name" value="RmlC_Cupin_sf"/>
</dbReference>
<proteinExistence type="predicted"/>
<evidence type="ECO:0000259" key="1">
    <source>
        <dbReference type="Pfam" id="PF05899"/>
    </source>
</evidence>
<dbReference type="RefSeq" id="WP_069693431.1">
    <property type="nucleotide sequence ID" value="NZ_CP017147.1"/>
</dbReference>
<dbReference type="STRING" id="1526658.BHK69_06710"/>
<gene>
    <name evidence="2" type="ORF">BHK69_06710</name>
</gene>
<dbReference type="InterPro" id="IPR008579">
    <property type="entry name" value="UGlyAH_Cupin_dom"/>
</dbReference>
<feature type="domain" description="(S)-ureidoglycine aminohydrolase cupin" evidence="1">
    <location>
        <begin position="161"/>
        <end position="233"/>
    </location>
</feature>
<dbReference type="InterPro" id="IPR014710">
    <property type="entry name" value="RmlC-like_jellyroll"/>
</dbReference>
<dbReference type="PANTHER" id="PTHR40943">
    <property type="entry name" value="CYTOPLASMIC PROTEIN-RELATED"/>
    <property type="match status" value="1"/>
</dbReference>
<protein>
    <recommendedName>
        <fullName evidence="1">(S)-ureidoglycine aminohydrolase cupin domain-containing protein</fullName>
    </recommendedName>
</protein>
<keyword evidence="3" id="KW-1185">Reference proteome</keyword>
<sequence>MSSGILLLNRAGDAPLATPFRSAALGENDPFGAGRDIAWMGPDAMTAGRVNLAGAYESAAFPHTEFVVVVAGHLRLAEPGKAALELSPGRGAVIARGTAVKVEAEPGTRLVFCAASGASSAAPGLQEILADAPLSPSAAPPVEALVGPTPQCRSFNAFTDEATRFRAGTWDSTPYRRILRPHRLNELMHVVTGSIDLTGPDGTVTRVDQGDSVFVAHGAPCAWDSSVHVAKFYVVQEVAG</sequence>
<reference evidence="2 3" key="1">
    <citation type="journal article" date="2015" name="Antonie Van Leeuwenhoek">
        <title>Bosea vaviloviae sp. nov., a new species of slow-growing rhizobia isolated from nodules of the relict species Vavilovia formosa (Stev.) Fed.</title>
        <authorList>
            <person name="Safronova V.I."/>
            <person name="Kuznetsova I.G."/>
            <person name="Sazanova A.L."/>
            <person name="Kimeklis A.K."/>
            <person name="Belimov A.A."/>
            <person name="Andronov E.E."/>
            <person name="Pinaev A.G."/>
            <person name="Chizhevskaya E.P."/>
            <person name="Pukhaev A.R."/>
            <person name="Popov K.P."/>
            <person name="Willems A."/>
            <person name="Tikhonovich I.A."/>
        </authorList>
    </citation>
    <scope>NUCLEOTIDE SEQUENCE [LARGE SCALE GENOMIC DNA]</scope>
    <source>
        <strain evidence="2 3">Vaf18</strain>
    </source>
</reference>
<evidence type="ECO:0000313" key="2">
    <source>
        <dbReference type="EMBL" id="AOO84241.1"/>
    </source>
</evidence>
<dbReference type="Pfam" id="PF05899">
    <property type="entry name" value="Cupin_3"/>
    <property type="match status" value="1"/>
</dbReference>
<dbReference type="AlphaFoldDB" id="A0A1D7UA30"/>
<dbReference type="SUPFAM" id="SSF51182">
    <property type="entry name" value="RmlC-like cupins"/>
    <property type="match status" value="2"/>
</dbReference>
<name>A0A1D7UA30_9HYPH</name>
<dbReference type="OrthoDB" id="9799053at2"/>
<dbReference type="KEGG" id="bvv:BHK69_06710"/>
<dbReference type="Gene3D" id="2.60.120.10">
    <property type="entry name" value="Jelly Rolls"/>
    <property type="match status" value="2"/>
</dbReference>
<evidence type="ECO:0000313" key="3">
    <source>
        <dbReference type="Proteomes" id="UP000094969"/>
    </source>
</evidence>